<dbReference type="Proteomes" id="UP000577362">
    <property type="component" value="Unassembled WGS sequence"/>
</dbReference>
<name>A0A840C822_9HYPH</name>
<dbReference type="Gene3D" id="3.40.720.10">
    <property type="entry name" value="Alkaline Phosphatase, subunit A"/>
    <property type="match status" value="2"/>
</dbReference>
<dbReference type="InterPro" id="IPR017850">
    <property type="entry name" value="Alkaline_phosphatase_core_sf"/>
</dbReference>
<proteinExistence type="predicted"/>
<organism evidence="1 2">
    <name type="scientific">Chelatococcus caeni</name>
    <dbReference type="NCBI Taxonomy" id="1348468"/>
    <lineage>
        <taxon>Bacteria</taxon>
        <taxon>Pseudomonadati</taxon>
        <taxon>Pseudomonadota</taxon>
        <taxon>Alphaproteobacteria</taxon>
        <taxon>Hyphomicrobiales</taxon>
        <taxon>Chelatococcaceae</taxon>
        <taxon>Chelatococcus</taxon>
    </lineage>
</organism>
<dbReference type="Pfam" id="PF01663">
    <property type="entry name" value="Phosphodiest"/>
    <property type="match status" value="1"/>
</dbReference>
<reference evidence="1 2" key="1">
    <citation type="submission" date="2020-08" db="EMBL/GenBank/DDBJ databases">
        <title>Genomic Encyclopedia of Type Strains, Phase IV (KMG-IV): sequencing the most valuable type-strain genomes for metagenomic binning, comparative biology and taxonomic classification.</title>
        <authorList>
            <person name="Goeker M."/>
        </authorList>
    </citation>
    <scope>NUCLEOTIDE SEQUENCE [LARGE SCALE GENOMIC DNA]</scope>
    <source>
        <strain evidence="1 2">DSM 103737</strain>
    </source>
</reference>
<keyword evidence="2" id="KW-1185">Reference proteome</keyword>
<dbReference type="SUPFAM" id="SSF53649">
    <property type="entry name" value="Alkaline phosphatase-like"/>
    <property type="match status" value="1"/>
</dbReference>
<dbReference type="GO" id="GO:0016787">
    <property type="term" value="F:hydrolase activity"/>
    <property type="evidence" value="ECO:0007669"/>
    <property type="project" value="UniProtKB-ARBA"/>
</dbReference>
<evidence type="ECO:0000313" key="2">
    <source>
        <dbReference type="Proteomes" id="UP000577362"/>
    </source>
</evidence>
<dbReference type="PANTHER" id="PTHR10151">
    <property type="entry name" value="ECTONUCLEOTIDE PYROPHOSPHATASE/PHOSPHODIESTERASE"/>
    <property type="match status" value="1"/>
</dbReference>
<sequence length="491" mass="51704">MAQNLAQETAAADRVIVAVFDGLRPDLVTPELTPNIMRLAARGTWFREARSIFPSVTRVATTSIATGAPPTVHGVVGNMFYHAEAMPERVFNTGESEHIRRVEAHHGGRLVGVDTLGDVLARAGRRLAVVHTGSPGSTHFINPRARANGHWTFSMLGPAGTQTPEAVEEVVAHLGPLPERALPRLAECRHAGRVMAEHVLPQLRPDVALVWFNEPDTTFHYKGIGSPEAKAAVAEADRAFGVILDWVEAQPDGERIAVIAASDHGQISANVAHPLFDEAAAAGFALGLKDELDEAAFVVTGGRSGEIRLKDADPAALARIAAWLMEQPAVSHVFSKPRNEVEGEIPGTLSLGLVNNAHARSPDLMFALASDLGTDAHGLTGLGIMTPGDVPLGGGMHGGLNRHELNSLLIVAAPGLGAEVTTGPAGIIDIAPTVLGLLGLPKAETMQGRNLARPARQEAVTARHATGSGAFSQHVDVVVEDGRRFILSGGH</sequence>
<gene>
    <name evidence="1" type="ORF">GGR16_004610</name>
</gene>
<dbReference type="EMBL" id="JACIEN010000007">
    <property type="protein sequence ID" value="MBB4019559.1"/>
    <property type="molecule type" value="Genomic_DNA"/>
</dbReference>
<dbReference type="InterPro" id="IPR002591">
    <property type="entry name" value="Phosphodiest/P_Trfase"/>
</dbReference>
<evidence type="ECO:0000313" key="1">
    <source>
        <dbReference type="EMBL" id="MBB4019559.1"/>
    </source>
</evidence>
<comment type="caution">
    <text evidence="1">The sequence shown here is derived from an EMBL/GenBank/DDBJ whole genome shotgun (WGS) entry which is preliminary data.</text>
</comment>
<dbReference type="RefSeq" id="WP_183318362.1">
    <property type="nucleotide sequence ID" value="NZ_JACIEN010000007.1"/>
</dbReference>
<protein>
    <submittedName>
        <fullName evidence="1">Arylsulfatase A-like enzyme</fullName>
    </submittedName>
</protein>
<dbReference type="AlphaFoldDB" id="A0A840C822"/>
<accession>A0A840C822</accession>
<dbReference type="PANTHER" id="PTHR10151:SF120">
    <property type="entry name" value="BIS(5'-ADENOSYL)-TRIPHOSPHATASE"/>
    <property type="match status" value="1"/>
</dbReference>